<proteinExistence type="predicted"/>
<protein>
    <submittedName>
        <fullName evidence="1">Uncharacterized protein</fullName>
    </submittedName>
</protein>
<keyword evidence="2" id="KW-1185">Reference proteome</keyword>
<accession>A0ACB9NI63</accession>
<organism evidence="1 2">
    <name type="scientific">Bauhinia variegata</name>
    <name type="common">Purple orchid tree</name>
    <name type="synonym">Phanera variegata</name>
    <dbReference type="NCBI Taxonomy" id="167791"/>
    <lineage>
        <taxon>Eukaryota</taxon>
        <taxon>Viridiplantae</taxon>
        <taxon>Streptophyta</taxon>
        <taxon>Embryophyta</taxon>
        <taxon>Tracheophyta</taxon>
        <taxon>Spermatophyta</taxon>
        <taxon>Magnoliopsida</taxon>
        <taxon>eudicotyledons</taxon>
        <taxon>Gunneridae</taxon>
        <taxon>Pentapetalae</taxon>
        <taxon>rosids</taxon>
        <taxon>fabids</taxon>
        <taxon>Fabales</taxon>
        <taxon>Fabaceae</taxon>
        <taxon>Cercidoideae</taxon>
        <taxon>Cercideae</taxon>
        <taxon>Bauhiniinae</taxon>
        <taxon>Bauhinia</taxon>
    </lineage>
</organism>
<sequence length="137" mass="15023">MGSKSDQNSLSEKSMKVVTNMIRMSSFSLSHKTLGTCRSAAKDIPGSDKVPEREPLVVPSQSHGSRRLLEPQSRSNPTYVIKPAGNNGLHSIHKERIPVPPKKEDSSVDGLATDYIRKIRKQLGCGLIQDTWKPSSA</sequence>
<evidence type="ECO:0000313" key="1">
    <source>
        <dbReference type="EMBL" id="KAI4336070.1"/>
    </source>
</evidence>
<gene>
    <name evidence="1" type="ORF">L6164_014645</name>
</gene>
<name>A0ACB9NI63_BAUVA</name>
<reference evidence="1 2" key="1">
    <citation type="journal article" date="2022" name="DNA Res.">
        <title>Chromosomal-level genome assembly of the orchid tree Bauhinia variegata (Leguminosae; Cercidoideae) supports the allotetraploid origin hypothesis of Bauhinia.</title>
        <authorList>
            <person name="Zhong Y."/>
            <person name="Chen Y."/>
            <person name="Zheng D."/>
            <person name="Pang J."/>
            <person name="Liu Y."/>
            <person name="Luo S."/>
            <person name="Meng S."/>
            <person name="Qian L."/>
            <person name="Wei D."/>
            <person name="Dai S."/>
            <person name="Zhou R."/>
        </authorList>
    </citation>
    <scope>NUCLEOTIDE SEQUENCE [LARGE SCALE GENOMIC DNA]</scope>
    <source>
        <strain evidence="1">BV-YZ2020</strain>
    </source>
</reference>
<dbReference type="Proteomes" id="UP000828941">
    <property type="component" value="Chromosome 6"/>
</dbReference>
<evidence type="ECO:0000313" key="2">
    <source>
        <dbReference type="Proteomes" id="UP000828941"/>
    </source>
</evidence>
<comment type="caution">
    <text evidence="1">The sequence shown here is derived from an EMBL/GenBank/DDBJ whole genome shotgun (WGS) entry which is preliminary data.</text>
</comment>
<dbReference type="EMBL" id="CM039431">
    <property type="protein sequence ID" value="KAI4336070.1"/>
    <property type="molecule type" value="Genomic_DNA"/>
</dbReference>